<reference evidence="1" key="2">
    <citation type="submission" date="2020-11" db="EMBL/GenBank/DDBJ databases">
        <authorList>
            <person name="McCartney M.A."/>
            <person name="Auch B."/>
            <person name="Kono T."/>
            <person name="Mallez S."/>
            <person name="Becker A."/>
            <person name="Gohl D.M."/>
            <person name="Silverstein K.A.T."/>
            <person name="Koren S."/>
            <person name="Bechman K.B."/>
            <person name="Herman A."/>
            <person name="Abrahante J.E."/>
            <person name="Garbe J."/>
        </authorList>
    </citation>
    <scope>NUCLEOTIDE SEQUENCE</scope>
    <source>
        <strain evidence="1">Duluth1</strain>
        <tissue evidence="1">Whole animal</tissue>
    </source>
</reference>
<comment type="caution">
    <text evidence="1">The sequence shown here is derived from an EMBL/GenBank/DDBJ whole genome shotgun (WGS) entry which is preliminary data.</text>
</comment>
<name>A0A9D4IQA5_DREPO</name>
<keyword evidence="2" id="KW-1185">Reference proteome</keyword>
<organism evidence="1 2">
    <name type="scientific">Dreissena polymorpha</name>
    <name type="common">Zebra mussel</name>
    <name type="synonym">Mytilus polymorpha</name>
    <dbReference type="NCBI Taxonomy" id="45954"/>
    <lineage>
        <taxon>Eukaryota</taxon>
        <taxon>Metazoa</taxon>
        <taxon>Spiralia</taxon>
        <taxon>Lophotrochozoa</taxon>
        <taxon>Mollusca</taxon>
        <taxon>Bivalvia</taxon>
        <taxon>Autobranchia</taxon>
        <taxon>Heteroconchia</taxon>
        <taxon>Euheterodonta</taxon>
        <taxon>Imparidentia</taxon>
        <taxon>Neoheterodontei</taxon>
        <taxon>Myida</taxon>
        <taxon>Dreissenoidea</taxon>
        <taxon>Dreissenidae</taxon>
        <taxon>Dreissena</taxon>
    </lineage>
</organism>
<protein>
    <submittedName>
        <fullName evidence="1">Uncharacterized protein</fullName>
    </submittedName>
</protein>
<gene>
    <name evidence="1" type="ORF">DPMN_160609</name>
</gene>
<dbReference type="AlphaFoldDB" id="A0A9D4IQA5"/>
<sequence length="64" mass="7135">MADAGSCKSESNRSLPFHKSDKVDFKNEIYKSVAESPACDLNSAAEKNKELNEKLEESIKKVMN</sequence>
<evidence type="ECO:0000313" key="2">
    <source>
        <dbReference type="Proteomes" id="UP000828390"/>
    </source>
</evidence>
<dbReference type="EMBL" id="JAIWYP010000008">
    <property type="protein sequence ID" value="KAH3782690.1"/>
    <property type="molecule type" value="Genomic_DNA"/>
</dbReference>
<accession>A0A9D4IQA5</accession>
<evidence type="ECO:0000313" key="1">
    <source>
        <dbReference type="EMBL" id="KAH3782690.1"/>
    </source>
</evidence>
<proteinExistence type="predicted"/>
<reference evidence="1" key="1">
    <citation type="journal article" date="2019" name="bioRxiv">
        <title>The Genome of the Zebra Mussel, Dreissena polymorpha: A Resource for Invasive Species Research.</title>
        <authorList>
            <person name="McCartney M.A."/>
            <person name="Auch B."/>
            <person name="Kono T."/>
            <person name="Mallez S."/>
            <person name="Zhang Y."/>
            <person name="Obille A."/>
            <person name="Becker A."/>
            <person name="Abrahante J.E."/>
            <person name="Garbe J."/>
            <person name="Badalamenti J.P."/>
            <person name="Herman A."/>
            <person name="Mangelson H."/>
            <person name="Liachko I."/>
            <person name="Sullivan S."/>
            <person name="Sone E.D."/>
            <person name="Koren S."/>
            <person name="Silverstein K.A.T."/>
            <person name="Beckman K.B."/>
            <person name="Gohl D.M."/>
        </authorList>
    </citation>
    <scope>NUCLEOTIDE SEQUENCE</scope>
    <source>
        <strain evidence="1">Duluth1</strain>
        <tissue evidence="1">Whole animal</tissue>
    </source>
</reference>
<dbReference type="Proteomes" id="UP000828390">
    <property type="component" value="Unassembled WGS sequence"/>
</dbReference>